<evidence type="ECO:0000256" key="2">
    <source>
        <dbReference type="ARBA" id="ARBA00022679"/>
    </source>
</evidence>
<feature type="domain" description="Gcp-like" evidence="7">
    <location>
        <begin position="79"/>
        <end position="236"/>
    </location>
</feature>
<evidence type="ECO:0000259" key="7">
    <source>
        <dbReference type="Pfam" id="PF00814"/>
    </source>
</evidence>
<evidence type="ECO:0000256" key="4">
    <source>
        <dbReference type="ARBA" id="ARBA00022723"/>
    </source>
</evidence>
<reference evidence="8" key="1">
    <citation type="submission" date="2022-07" db="EMBL/GenBank/DDBJ databases">
        <title>Phylogenomic reconstructions and comparative analyses of Kickxellomycotina fungi.</title>
        <authorList>
            <person name="Reynolds N.K."/>
            <person name="Stajich J.E."/>
            <person name="Barry K."/>
            <person name="Grigoriev I.V."/>
            <person name="Crous P."/>
            <person name="Smith M.E."/>
        </authorList>
    </citation>
    <scope>NUCLEOTIDE SEQUENCE</scope>
    <source>
        <strain evidence="8">RSA 1196</strain>
    </source>
</reference>
<dbReference type="PRINTS" id="PR00789">
    <property type="entry name" value="OSIALOPTASE"/>
</dbReference>
<dbReference type="Gene3D" id="3.30.420.40">
    <property type="match status" value="2"/>
</dbReference>
<keyword evidence="4" id="KW-0479">Metal-binding</keyword>
<accession>A0A9W8DZN1</accession>
<organism evidence="8 9">
    <name type="scientific">Dispira parvispora</name>
    <dbReference type="NCBI Taxonomy" id="1520584"/>
    <lineage>
        <taxon>Eukaryota</taxon>
        <taxon>Fungi</taxon>
        <taxon>Fungi incertae sedis</taxon>
        <taxon>Zoopagomycota</taxon>
        <taxon>Kickxellomycotina</taxon>
        <taxon>Dimargaritomycetes</taxon>
        <taxon>Dimargaritales</taxon>
        <taxon>Dimargaritaceae</taxon>
        <taxon>Dispira</taxon>
    </lineage>
</organism>
<proteinExistence type="predicted"/>
<evidence type="ECO:0000256" key="6">
    <source>
        <dbReference type="ARBA" id="ARBA00048117"/>
    </source>
</evidence>
<comment type="catalytic activity">
    <reaction evidence="6">
        <text>L-threonylcarbamoyladenylate + adenosine(37) in tRNA = N(6)-L-threonylcarbamoyladenosine(37) in tRNA + AMP + H(+)</text>
        <dbReference type="Rhea" id="RHEA:37059"/>
        <dbReference type="Rhea" id="RHEA-COMP:10162"/>
        <dbReference type="Rhea" id="RHEA-COMP:10163"/>
        <dbReference type="ChEBI" id="CHEBI:15378"/>
        <dbReference type="ChEBI" id="CHEBI:73682"/>
        <dbReference type="ChEBI" id="CHEBI:74411"/>
        <dbReference type="ChEBI" id="CHEBI:74418"/>
        <dbReference type="ChEBI" id="CHEBI:456215"/>
        <dbReference type="EC" id="2.3.1.234"/>
    </reaction>
</comment>
<evidence type="ECO:0000313" key="8">
    <source>
        <dbReference type="EMBL" id="KAJ1948506.1"/>
    </source>
</evidence>
<evidence type="ECO:0000256" key="5">
    <source>
        <dbReference type="ARBA" id="ARBA00023315"/>
    </source>
</evidence>
<keyword evidence="9" id="KW-1185">Reference proteome</keyword>
<dbReference type="EMBL" id="JANBPY010004307">
    <property type="protein sequence ID" value="KAJ1948506.1"/>
    <property type="molecule type" value="Genomic_DNA"/>
</dbReference>
<evidence type="ECO:0000256" key="3">
    <source>
        <dbReference type="ARBA" id="ARBA00022694"/>
    </source>
</evidence>
<name>A0A9W8DZN1_9FUNG</name>
<dbReference type="PANTHER" id="PTHR11735:SF6">
    <property type="entry name" value="TRNA N6-ADENOSINE THREONYLCARBAMOYLTRANSFERASE, MITOCHONDRIAL"/>
    <property type="match status" value="1"/>
</dbReference>
<evidence type="ECO:0000313" key="9">
    <source>
        <dbReference type="Proteomes" id="UP001150925"/>
    </source>
</evidence>
<dbReference type="EC" id="2.3.1.234" evidence="1"/>
<dbReference type="PANTHER" id="PTHR11735">
    <property type="entry name" value="TRNA N6-ADENOSINE THREONYLCARBAMOYLTRANSFERASE"/>
    <property type="match status" value="1"/>
</dbReference>
<dbReference type="GO" id="GO:0061711">
    <property type="term" value="F:tRNA N(6)-L-threonylcarbamoyladenine synthase activity"/>
    <property type="evidence" value="ECO:0007669"/>
    <property type="project" value="UniProtKB-EC"/>
</dbReference>
<keyword evidence="3" id="KW-0819">tRNA processing</keyword>
<dbReference type="GO" id="GO:0046872">
    <property type="term" value="F:metal ion binding"/>
    <property type="evidence" value="ECO:0007669"/>
    <property type="project" value="UniProtKB-KW"/>
</dbReference>
<dbReference type="GO" id="GO:0005739">
    <property type="term" value="C:mitochondrion"/>
    <property type="evidence" value="ECO:0007669"/>
    <property type="project" value="TreeGrafter"/>
</dbReference>
<dbReference type="GO" id="GO:0072670">
    <property type="term" value="P:mitochondrial tRNA threonylcarbamoyladenosine modification"/>
    <property type="evidence" value="ECO:0007669"/>
    <property type="project" value="TreeGrafter"/>
</dbReference>
<dbReference type="OrthoDB" id="10259622at2759"/>
<dbReference type="InterPro" id="IPR043129">
    <property type="entry name" value="ATPase_NBD"/>
</dbReference>
<dbReference type="InterPro" id="IPR000905">
    <property type="entry name" value="Gcp-like_dom"/>
</dbReference>
<keyword evidence="2 8" id="KW-0808">Transferase</keyword>
<dbReference type="AlphaFoldDB" id="A0A9W8DZN1"/>
<evidence type="ECO:0000256" key="1">
    <source>
        <dbReference type="ARBA" id="ARBA00012156"/>
    </source>
</evidence>
<gene>
    <name evidence="8" type="primary">QRI7</name>
    <name evidence="8" type="ORF">IWQ62_006880</name>
</gene>
<feature type="non-terminal residue" evidence="8">
    <location>
        <position position="241"/>
    </location>
</feature>
<dbReference type="FunFam" id="3.30.420.40:FF:000012">
    <property type="entry name" value="tRNA N6-adenosine threonylcarbamoyltransferase"/>
    <property type="match status" value="1"/>
</dbReference>
<dbReference type="InterPro" id="IPR017861">
    <property type="entry name" value="KAE1/TsaD"/>
</dbReference>
<protein>
    <recommendedName>
        <fullName evidence="1">N(6)-L-threonylcarbamoyladenine synthase</fullName>
        <ecNumber evidence="1">2.3.1.234</ecNumber>
    </recommendedName>
</protein>
<keyword evidence="5 8" id="KW-0012">Acyltransferase</keyword>
<sequence>MRTTTLNKPTLRTWVQQLQEIKLGSHVSRYPCSFPRIVIPQQHWYTSGPQVRGRPLRALGIETSCDDTAAAVVDSEGRILSEAIRGQQQTHEPSGGIVPILALRKHIENTPFVVQEAMAKSGLLPHEIDVVAVTRGPGISSSLSVGFNAGKTLAAVLGKPLVGVHHMEAHTLTARLCYLGTIPFPFLTLLISGGHTLLLVAHAVNHYTQLGTTRDDSVGDAFDKVARALQLPWKTGRGGGP</sequence>
<comment type="caution">
    <text evidence="8">The sequence shown here is derived from an EMBL/GenBank/DDBJ whole genome shotgun (WGS) entry which is preliminary data.</text>
</comment>
<dbReference type="Pfam" id="PF00814">
    <property type="entry name" value="TsaD"/>
    <property type="match status" value="1"/>
</dbReference>
<dbReference type="Proteomes" id="UP001150925">
    <property type="component" value="Unassembled WGS sequence"/>
</dbReference>
<dbReference type="SUPFAM" id="SSF53067">
    <property type="entry name" value="Actin-like ATPase domain"/>
    <property type="match status" value="2"/>
</dbReference>